<gene>
    <name evidence="6" type="primary">benM_1</name>
    <name evidence="6" type="ORF">DWB77_00553</name>
</gene>
<name>A0A387H434_9ACTN</name>
<dbReference type="PROSITE" id="PS50931">
    <property type="entry name" value="HTH_LYSR"/>
    <property type="match status" value="1"/>
</dbReference>
<evidence type="ECO:0000259" key="5">
    <source>
        <dbReference type="PROSITE" id="PS50931"/>
    </source>
</evidence>
<protein>
    <submittedName>
        <fullName evidence="6">HTH-type transcriptional regulator BenM</fullName>
    </submittedName>
</protein>
<dbReference type="InterPro" id="IPR000847">
    <property type="entry name" value="LysR_HTH_N"/>
</dbReference>
<dbReference type="GO" id="GO:0003700">
    <property type="term" value="F:DNA-binding transcription factor activity"/>
    <property type="evidence" value="ECO:0007669"/>
    <property type="project" value="InterPro"/>
</dbReference>
<keyword evidence="3" id="KW-0238">DNA-binding</keyword>
<dbReference type="FunFam" id="1.10.10.10:FF:000001">
    <property type="entry name" value="LysR family transcriptional regulator"/>
    <property type="match status" value="1"/>
</dbReference>
<keyword evidence="4" id="KW-0804">Transcription</keyword>
<organism evidence="6 7">
    <name type="scientific">Streptomyces hundungensis</name>
    <dbReference type="NCBI Taxonomy" id="1077946"/>
    <lineage>
        <taxon>Bacteria</taxon>
        <taxon>Bacillati</taxon>
        <taxon>Actinomycetota</taxon>
        <taxon>Actinomycetes</taxon>
        <taxon>Kitasatosporales</taxon>
        <taxon>Streptomycetaceae</taxon>
        <taxon>Streptomyces</taxon>
    </lineage>
</organism>
<dbReference type="AlphaFoldDB" id="A0A387H434"/>
<evidence type="ECO:0000256" key="4">
    <source>
        <dbReference type="ARBA" id="ARBA00023163"/>
    </source>
</evidence>
<dbReference type="EMBL" id="CP032698">
    <property type="protein sequence ID" value="AYG78446.1"/>
    <property type="molecule type" value="Genomic_DNA"/>
</dbReference>
<dbReference type="GO" id="GO:0032993">
    <property type="term" value="C:protein-DNA complex"/>
    <property type="evidence" value="ECO:0007669"/>
    <property type="project" value="TreeGrafter"/>
</dbReference>
<dbReference type="InterPro" id="IPR036390">
    <property type="entry name" value="WH_DNA-bd_sf"/>
</dbReference>
<dbReference type="Gene3D" id="3.40.190.10">
    <property type="entry name" value="Periplasmic binding protein-like II"/>
    <property type="match status" value="2"/>
</dbReference>
<proteinExistence type="inferred from homology"/>
<reference evidence="6 7" key="1">
    <citation type="submission" date="2018-10" db="EMBL/GenBank/DDBJ databases">
        <title>Relationship between Morphology and Antimicrobial Activity in Streptomyces.</title>
        <authorList>
            <person name="Kang H.J."/>
            <person name="Kim S.B."/>
        </authorList>
    </citation>
    <scope>NUCLEOTIDE SEQUENCE [LARGE SCALE GENOMIC DNA]</scope>
    <source>
        <strain evidence="6 7">BH38</strain>
    </source>
</reference>
<comment type="similarity">
    <text evidence="1">Belongs to the LysR transcriptional regulatory family.</text>
</comment>
<dbReference type="Pfam" id="PF00126">
    <property type="entry name" value="HTH_1"/>
    <property type="match status" value="1"/>
</dbReference>
<dbReference type="SUPFAM" id="SSF53850">
    <property type="entry name" value="Periplasmic binding protein-like II"/>
    <property type="match status" value="1"/>
</dbReference>
<evidence type="ECO:0000256" key="3">
    <source>
        <dbReference type="ARBA" id="ARBA00023125"/>
    </source>
</evidence>
<dbReference type="RefSeq" id="WP_162952378.1">
    <property type="nucleotide sequence ID" value="NZ_CP032698.1"/>
</dbReference>
<evidence type="ECO:0000313" key="7">
    <source>
        <dbReference type="Proteomes" id="UP000271554"/>
    </source>
</evidence>
<evidence type="ECO:0000256" key="2">
    <source>
        <dbReference type="ARBA" id="ARBA00023015"/>
    </source>
</evidence>
<dbReference type="PRINTS" id="PR00039">
    <property type="entry name" value="HTHLYSR"/>
</dbReference>
<dbReference type="GO" id="GO:0003677">
    <property type="term" value="F:DNA binding"/>
    <property type="evidence" value="ECO:0007669"/>
    <property type="project" value="UniProtKB-KW"/>
</dbReference>
<sequence>MMPEARLLRYFLAVAEETSFTRAAARLHIAQPALSAQIRLLESRLGVRLLFRTTRVVRLTDAGRAVQERGAAALAALDDVWDAAQRAGRGELGRLRLVYSASTGYGTVPELVEAVRREYPEIQVSAEVLSTPDIAHAVLDGRADAGVARAAEPVPGVRLRPVRRERRGILVSREHPLAATPDGCGVTLAAVARFPVLVHGREANPGHYDGLLGLFRQAEIEPRLTERSVSFDPTQRPLRDGDAVGLVGEAVGQDQPDWLRWMPLTGVPPLEAQLVLPEVAVTPTAARFEEAAVATARQRGWIEE</sequence>
<dbReference type="KEGG" id="shun:DWB77_00553"/>
<keyword evidence="2" id="KW-0805">Transcription regulation</keyword>
<dbReference type="InterPro" id="IPR036388">
    <property type="entry name" value="WH-like_DNA-bd_sf"/>
</dbReference>
<evidence type="ECO:0000313" key="6">
    <source>
        <dbReference type="EMBL" id="AYG78446.1"/>
    </source>
</evidence>
<dbReference type="Proteomes" id="UP000271554">
    <property type="component" value="Chromosome"/>
</dbReference>
<dbReference type="Pfam" id="PF03466">
    <property type="entry name" value="LysR_substrate"/>
    <property type="match status" value="1"/>
</dbReference>
<dbReference type="PANTHER" id="PTHR30346">
    <property type="entry name" value="TRANSCRIPTIONAL DUAL REGULATOR HCAR-RELATED"/>
    <property type="match status" value="1"/>
</dbReference>
<evidence type="ECO:0000256" key="1">
    <source>
        <dbReference type="ARBA" id="ARBA00009437"/>
    </source>
</evidence>
<accession>A0A387H434</accession>
<dbReference type="Gene3D" id="1.10.10.10">
    <property type="entry name" value="Winged helix-like DNA-binding domain superfamily/Winged helix DNA-binding domain"/>
    <property type="match status" value="1"/>
</dbReference>
<keyword evidence="7" id="KW-1185">Reference proteome</keyword>
<dbReference type="PANTHER" id="PTHR30346:SF17">
    <property type="entry name" value="LYSR FAMILY TRANSCRIPTIONAL REGULATOR"/>
    <property type="match status" value="1"/>
</dbReference>
<dbReference type="SUPFAM" id="SSF46785">
    <property type="entry name" value="Winged helix' DNA-binding domain"/>
    <property type="match status" value="1"/>
</dbReference>
<feature type="domain" description="HTH lysR-type" evidence="5">
    <location>
        <begin position="3"/>
        <end position="60"/>
    </location>
</feature>
<dbReference type="InterPro" id="IPR005119">
    <property type="entry name" value="LysR_subst-bd"/>
</dbReference>